<sequence>MSFGDIITAWVMEQVKLGKLSDTHATQEELDKKLRGAVDAICDAIRTTGDETPLRLLAAHLGYSLEPFTQSSQGFNKE</sequence>
<reference evidence="1 2" key="1">
    <citation type="submission" date="2017-02" db="EMBL/GenBank/DDBJ databases">
        <authorList>
            <person name="Peterson S.W."/>
        </authorList>
    </citation>
    <scope>NUCLEOTIDE SEQUENCE [LARGE SCALE GENOMIC DNA]</scope>
    <source>
        <strain evidence="1 2">DSM 18034</strain>
    </source>
</reference>
<dbReference type="RefSeq" id="WP_078685168.1">
    <property type="nucleotide sequence ID" value="NZ_FUYA01000005.1"/>
</dbReference>
<dbReference type="OrthoDB" id="5454199at2"/>
<organism evidence="1 2">
    <name type="scientific">Desulfobaculum bizertense DSM 18034</name>
    <dbReference type="NCBI Taxonomy" id="1121442"/>
    <lineage>
        <taxon>Bacteria</taxon>
        <taxon>Pseudomonadati</taxon>
        <taxon>Thermodesulfobacteriota</taxon>
        <taxon>Desulfovibrionia</taxon>
        <taxon>Desulfovibrionales</taxon>
        <taxon>Desulfovibrionaceae</taxon>
        <taxon>Desulfobaculum</taxon>
    </lineage>
</organism>
<gene>
    <name evidence="1" type="ORF">SAMN02745702_01892</name>
</gene>
<dbReference type="STRING" id="1121442.SAMN02745702_01892"/>
<protein>
    <submittedName>
        <fullName evidence="1">Uncharacterized protein</fullName>
    </submittedName>
</protein>
<name>A0A1T4W8P4_9BACT</name>
<proteinExistence type="predicted"/>
<dbReference type="Proteomes" id="UP000189733">
    <property type="component" value="Unassembled WGS sequence"/>
</dbReference>
<dbReference type="AlphaFoldDB" id="A0A1T4W8P4"/>
<keyword evidence="2" id="KW-1185">Reference proteome</keyword>
<dbReference type="EMBL" id="FUYA01000005">
    <property type="protein sequence ID" value="SKA73652.1"/>
    <property type="molecule type" value="Genomic_DNA"/>
</dbReference>
<evidence type="ECO:0000313" key="2">
    <source>
        <dbReference type="Proteomes" id="UP000189733"/>
    </source>
</evidence>
<evidence type="ECO:0000313" key="1">
    <source>
        <dbReference type="EMBL" id="SKA73652.1"/>
    </source>
</evidence>
<accession>A0A1T4W8P4</accession>